<feature type="region of interest" description="Disordered" evidence="1">
    <location>
        <begin position="823"/>
        <end position="843"/>
    </location>
</feature>
<feature type="region of interest" description="Disordered" evidence="1">
    <location>
        <begin position="703"/>
        <end position="732"/>
    </location>
</feature>
<feature type="compositionally biased region" description="Polar residues" evidence="1">
    <location>
        <begin position="703"/>
        <end position="716"/>
    </location>
</feature>
<organism evidence="2">
    <name type="scientific">Bactrocera latifrons</name>
    <name type="common">Malaysian fruit fly</name>
    <name type="synonym">Chaetodacus latifrons</name>
    <dbReference type="NCBI Taxonomy" id="174628"/>
    <lineage>
        <taxon>Eukaryota</taxon>
        <taxon>Metazoa</taxon>
        <taxon>Ecdysozoa</taxon>
        <taxon>Arthropoda</taxon>
        <taxon>Hexapoda</taxon>
        <taxon>Insecta</taxon>
        <taxon>Pterygota</taxon>
        <taxon>Neoptera</taxon>
        <taxon>Endopterygota</taxon>
        <taxon>Diptera</taxon>
        <taxon>Brachycera</taxon>
        <taxon>Muscomorpha</taxon>
        <taxon>Tephritoidea</taxon>
        <taxon>Tephritidae</taxon>
        <taxon>Bactrocera</taxon>
        <taxon>Bactrocera</taxon>
    </lineage>
</organism>
<reference evidence="2" key="1">
    <citation type="submission" date="2015-06" db="EMBL/GenBank/DDBJ databases">
        <authorList>
            <person name="Hoefler B.C."/>
            <person name="Straight P.D."/>
        </authorList>
    </citation>
    <scope>NUCLEOTIDE SEQUENCE</scope>
</reference>
<feature type="compositionally biased region" description="Polar residues" evidence="1">
    <location>
        <begin position="274"/>
        <end position="298"/>
    </location>
</feature>
<feature type="region of interest" description="Disordered" evidence="1">
    <location>
        <begin position="738"/>
        <end position="757"/>
    </location>
</feature>
<proteinExistence type="predicted"/>
<feature type="region of interest" description="Disordered" evidence="1">
    <location>
        <begin position="225"/>
        <end position="314"/>
    </location>
</feature>
<dbReference type="AlphaFoldDB" id="A0A0K8WFC7"/>
<feature type="region of interest" description="Disordered" evidence="1">
    <location>
        <begin position="954"/>
        <end position="986"/>
    </location>
</feature>
<feature type="region of interest" description="Disordered" evidence="1">
    <location>
        <begin position="386"/>
        <end position="426"/>
    </location>
</feature>
<feature type="compositionally biased region" description="Basic and acidic residues" evidence="1">
    <location>
        <begin position="299"/>
        <end position="314"/>
    </location>
</feature>
<feature type="compositionally biased region" description="Basic residues" evidence="1">
    <location>
        <begin position="967"/>
        <end position="977"/>
    </location>
</feature>
<feature type="compositionally biased region" description="Low complexity" evidence="1">
    <location>
        <begin position="823"/>
        <end position="832"/>
    </location>
</feature>
<feature type="compositionally biased region" description="Basic residues" evidence="1">
    <location>
        <begin position="892"/>
        <end position="914"/>
    </location>
</feature>
<sequence>MNFGNFGNTNCYRYLTSQVLAASRCGNYYGPDLFTNKNQPTFNKYQAQQERLRVKQQQAEQDYLCPSNYSAFINSINSNVMPEAANQAIRLNQQMGLQQLGRSNVPCRTDCNEITDSLWSAAKKSSIYVPDTATTWYECQREQNMGGNLSEKCKMFGISSRESYQPHQHLQLARPIRDGEQRLMDPKSFKHISPEFLSLLEEHEQAMLARNPLYGVDTKSERAPFCDVPRERLQKRHKSYSTTTSTTDKRTSRPQRQSRAKSRSRQDERRGLIQTISDTCFSDSPKSTKNRNSSLRQSKYNERMAGGEDGEFSKKKNFNETSRIKIRSNIKADVCSGGIFQPKENYELAALSSGYGPKSGVSLCGNMLKAECRSATAELTKKVQRKESVISKRKSREERAARTHKRCEDKENNKERSEIKDNNRHTHFPVRKDLFVQITVDEQHEGKRTKESNKLQVIWRKRDITRMRDSEISLQMANMRRYAEAESRGIVHGKTKLVCEEPERLKDIDRRRERTQLTHLRAKAGRNISQNDVVEEKVAIDFSSEVDDLAQISTEMKKLKISEWSLKTSLCVGSKLSHEATNEIYQQKLSYMEAELDNCQEEDEPPVVVHVKKLKSRKYKKEGFAASIEPRDSLEHIGLVKKRKNTLQRFHAQRKKLERVRENEVDAKEKETKQRNYSKKMHISLSKLCDVNRVCDKPSVHSYSSARSIQPSTNPPIKSKTKAKLNARVKVPRSTCKHYRNKNLPPRRRKPWRKHRANSSLCHSELYKLSAQNSLELLRQRQKSNKRLLVQTATNSCVKFNESLSTTSLNHMADDVPSTSMAAAKSSSYSSSENETRCEPSTSSLEDMLVHIKTQLKQRHNKKHGTSDKTTNSCPQKIRLQQQNTKDAGKSSKAKGRSASRKQINKPRKRQKHRPLADSIRIPLVRNNAFILEPQNHSIEIAYATGSNSLNIKSMENLTPPATLPNSRRRRKLKKKSSNGVQESEA</sequence>
<protein>
    <submittedName>
        <fullName evidence="2">Uncharacterized protein</fullName>
    </submittedName>
</protein>
<feature type="compositionally biased region" description="Basic residues" evidence="1">
    <location>
        <begin position="252"/>
        <end position="263"/>
    </location>
</feature>
<feature type="compositionally biased region" description="Basic residues" evidence="1">
    <location>
        <begin position="719"/>
        <end position="732"/>
    </location>
</feature>
<evidence type="ECO:0000313" key="2">
    <source>
        <dbReference type="EMBL" id="JAI49871.1"/>
    </source>
</evidence>
<feature type="region of interest" description="Disordered" evidence="1">
    <location>
        <begin position="856"/>
        <end position="920"/>
    </location>
</feature>
<name>A0A0K8WFC7_BACLA</name>
<feature type="compositionally biased region" description="Polar residues" evidence="1">
    <location>
        <begin position="868"/>
        <end position="886"/>
    </location>
</feature>
<gene>
    <name evidence="2" type="ORF">c2_g1_i1</name>
</gene>
<evidence type="ECO:0000256" key="1">
    <source>
        <dbReference type="SAM" id="MobiDB-lite"/>
    </source>
</evidence>
<dbReference type="EMBL" id="GDHF01002443">
    <property type="protein sequence ID" value="JAI49871.1"/>
    <property type="molecule type" value="Transcribed_RNA"/>
</dbReference>
<accession>A0A0K8WFC7</accession>